<dbReference type="AlphaFoldDB" id="A0A0C2N4E2"/>
<reference evidence="1 2" key="1">
    <citation type="journal article" date="2014" name="Genome Biol. Evol.">
        <title>The genome of the myxosporean Thelohanellus kitauei shows adaptations to nutrient acquisition within its fish host.</title>
        <authorList>
            <person name="Yang Y."/>
            <person name="Xiong J."/>
            <person name="Zhou Z."/>
            <person name="Huo F."/>
            <person name="Miao W."/>
            <person name="Ran C."/>
            <person name="Liu Y."/>
            <person name="Zhang J."/>
            <person name="Feng J."/>
            <person name="Wang M."/>
            <person name="Wang M."/>
            <person name="Wang L."/>
            <person name="Yao B."/>
        </authorList>
    </citation>
    <scope>NUCLEOTIDE SEQUENCE [LARGE SCALE GENOMIC DNA]</scope>
    <source>
        <strain evidence="1">Wuqing</strain>
    </source>
</reference>
<keyword evidence="2" id="KW-1185">Reference proteome</keyword>
<proteinExistence type="predicted"/>
<evidence type="ECO:0000313" key="1">
    <source>
        <dbReference type="EMBL" id="KII71205.1"/>
    </source>
</evidence>
<comment type="caution">
    <text evidence="1">The sequence shown here is derived from an EMBL/GenBank/DDBJ whole genome shotgun (WGS) entry which is preliminary data.</text>
</comment>
<accession>A0A0C2N4E2</accession>
<name>A0A0C2N4E2_THEKT</name>
<dbReference type="Proteomes" id="UP000031668">
    <property type="component" value="Unassembled WGS sequence"/>
</dbReference>
<dbReference type="EMBL" id="JWZT01001836">
    <property type="protein sequence ID" value="KII71205.1"/>
    <property type="molecule type" value="Genomic_DNA"/>
</dbReference>
<evidence type="ECO:0000313" key="2">
    <source>
        <dbReference type="Proteomes" id="UP000031668"/>
    </source>
</evidence>
<sequence length="141" mass="16770">MNFKNQEYKHQTLRSHKIGRVWYDVKFRNTDDSLYSLPVHFKFSLYDRLEVVHNLEEIDIQYTESANGRFPCLSYDGSNLWIATPITNSRLMMFSDQIVMASLHTETNEINYNVDKGKNVELRAKLFENQPRVLYIERSLE</sequence>
<protein>
    <submittedName>
        <fullName evidence="1">Uncharacterized protein</fullName>
    </submittedName>
</protein>
<gene>
    <name evidence="1" type="ORF">RF11_09229</name>
</gene>
<organism evidence="1 2">
    <name type="scientific">Thelohanellus kitauei</name>
    <name type="common">Myxosporean</name>
    <dbReference type="NCBI Taxonomy" id="669202"/>
    <lineage>
        <taxon>Eukaryota</taxon>
        <taxon>Metazoa</taxon>
        <taxon>Cnidaria</taxon>
        <taxon>Myxozoa</taxon>
        <taxon>Myxosporea</taxon>
        <taxon>Bivalvulida</taxon>
        <taxon>Platysporina</taxon>
        <taxon>Myxobolidae</taxon>
        <taxon>Thelohanellus</taxon>
    </lineage>
</organism>